<feature type="compositionally biased region" description="Polar residues" evidence="5">
    <location>
        <begin position="1013"/>
        <end position="1041"/>
    </location>
</feature>
<dbReference type="CDD" id="cd14497">
    <property type="entry name" value="PTP_PTEN-like"/>
    <property type="match status" value="1"/>
</dbReference>
<dbReference type="PANTHER" id="PTHR12305:SF81">
    <property type="entry name" value="PHOSPHATIDYLINOSITOL 3,4,5-TRISPHOSPHATE 3-PHOSPHATASE AND DUAL-SPECIFICITY PROTEIN PHOSPHATASE PTEN"/>
    <property type="match status" value="1"/>
</dbReference>
<feature type="compositionally biased region" description="Polar residues" evidence="5">
    <location>
        <begin position="1070"/>
        <end position="1085"/>
    </location>
</feature>
<keyword evidence="3" id="KW-0378">Hydrolase</keyword>
<evidence type="ECO:0000259" key="7">
    <source>
        <dbReference type="PROSITE" id="PS51181"/>
    </source>
</evidence>
<dbReference type="EMBL" id="JAJVCZ030000001">
    <property type="protein sequence ID" value="KAL0264835.1"/>
    <property type="molecule type" value="Genomic_DNA"/>
</dbReference>
<dbReference type="Gene3D" id="1.25.40.10">
    <property type="entry name" value="Tetratricopeptide repeat domain"/>
    <property type="match status" value="3"/>
</dbReference>
<comment type="caution">
    <text evidence="8">The sequence shown here is derived from an EMBL/GenBank/DDBJ whole genome shotgun (WGS) entry which is preliminary data.</text>
</comment>
<evidence type="ECO:0000313" key="9">
    <source>
        <dbReference type="Proteomes" id="UP001430584"/>
    </source>
</evidence>
<dbReference type="EC" id="3.1.3.67" evidence="1"/>
<organism evidence="8 9">
    <name type="scientific">Diplodia seriata</name>
    <dbReference type="NCBI Taxonomy" id="420778"/>
    <lineage>
        <taxon>Eukaryota</taxon>
        <taxon>Fungi</taxon>
        <taxon>Dikarya</taxon>
        <taxon>Ascomycota</taxon>
        <taxon>Pezizomycotina</taxon>
        <taxon>Dothideomycetes</taxon>
        <taxon>Dothideomycetes incertae sedis</taxon>
        <taxon>Botryosphaeriales</taxon>
        <taxon>Botryosphaeriaceae</taxon>
        <taxon>Diplodia</taxon>
    </lineage>
</organism>
<proteinExistence type="predicted"/>
<evidence type="ECO:0000256" key="2">
    <source>
        <dbReference type="ARBA" id="ARBA00022737"/>
    </source>
</evidence>
<dbReference type="PANTHER" id="PTHR12305">
    <property type="entry name" value="PHOSPHATASE WITH HOMOLOGY TO TENSIN"/>
    <property type="match status" value="1"/>
</dbReference>
<feature type="compositionally biased region" description="Basic residues" evidence="5">
    <location>
        <begin position="1131"/>
        <end position="1141"/>
    </location>
</feature>
<dbReference type="GeneID" id="92004873"/>
<dbReference type="InterPro" id="IPR000387">
    <property type="entry name" value="Tyr_Pase_dom"/>
</dbReference>
<dbReference type="Gene3D" id="3.90.190.10">
    <property type="entry name" value="Protein tyrosine phosphatase superfamily"/>
    <property type="match status" value="1"/>
</dbReference>
<evidence type="ECO:0000259" key="6">
    <source>
        <dbReference type="PROSITE" id="PS50056"/>
    </source>
</evidence>
<feature type="region of interest" description="Disordered" evidence="5">
    <location>
        <begin position="1003"/>
        <end position="1149"/>
    </location>
</feature>
<gene>
    <name evidence="8" type="primary">TEP1</name>
    <name evidence="8" type="ORF">SLS55_000788</name>
</gene>
<feature type="region of interest" description="Disordered" evidence="5">
    <location>
        <begin position="820"/>
        <end position="868"/>
    </location>
</feature>
<dbReference type="InterPro" id="IPR033443">
    <property type="entry name" value="PROP1-like_PPR_dom"/>
</dbReference>
<dbReference type="InterPro" id="IPR051281">
    <property type="entry name" value="Dual-spec_lipid-protein_phosph"/>
</dbReference>
<dbReference type="PROSITE" id="PS51375">
    <property type="entry name" value="PPR"/>
    <property type="match status" value="1"/>
</dbReference>
<name>A0ABR3CXU0_9PEZI</name>
<evidence type="ECO:0000256" key="5">
    <source>
        <dbReference type="SAM" id="MobiDB-lite"/>
    </source>
</evidence>
<feature type="region of interest" description="Disordered" evidence="5">
    <location>
        <begin position="974"/>
        <end position="993"/>
    </location>
</feature>
<feature type="domain" description="Tyrosine specific protein phosphatases" evidence="6">
    <location>
        <begin position="663"/>
        <end position="719"/>
    </location>
</feature>
<keyword evidence="2" id="KW-0677">Repeat</keyword>
<dbReference type="NCBIfam" id="TIGR00756">
    <property type="entry name" value="PPR"/>
    <property type="match status" value="1"/>
</dbReference>
<protein>
    <recommendedName>
        <fullName evidence="1">phosphatidylinositol-3,4,5-trisphosphate 3-phosphatase</fullName>
        <ecNumber evidence="1">3.1.3.67</ecNumber>
    </recommendedName>
</protein>
<dbReference type="Pfam" id="PF23276">
    <property type="entry name" value="TPR_24"/>
    <property type="match status" value="1"/>
</dbReference>
<dbReference type="PROSITE" id="PS51181">
    <property type="entry name" value="PPASE_TENSIN"/>
    <property type="match status" value="1"/>
</dbReference>
<dbReference type="InterPro" id="IPR011990">
    <property type="entry name" value="TPR-like_helical_dom_sf"/>
</dbReference>
<dbReference type="InterPro" id="IPR029021">
    <property type="entry name" value="Prot-tyrosine_phosphatase-like"/>
</dbReference>
<evidence type="ECO:0000256" key="4">
    <source>
        <dbReference type="PROSITE-ProRule" id="PRU00708"/>
    </source>
</evidence>
<evidence type="ECO:0000256" key="1">
    <source>
        <dbReference type="ARBA" id="ARBA00013015"/>
    </source>
</evidence>
<reference evidence="8 9" key="1">
    <citation type="submission" date="2024-02" db="EMBL/GenBank/DDBJ databases">
        <title>De novo assembly and annotation of 12 fungi associated with fruit tree decline syndrome in Ontario, Canada.</title>
        <authorList>
            <person name="Sulman M."/>
            <person name="Ellouze W."/>
            <person name="Ilyukhin E."/>
        </authorList>
    </citation>
    <scope>NUCLEOTIDE SEQUENCE [LARGE SCALE GENOMIC DNA]</scope>
    <source>
        <strain evidence="8 9">FDS-637</strain>
    </source>
</reference>
<evidence type="ECO:0000256" key="3">
    <source>
        <dbReference type="ARBA" id="ARBA00022801"/>
    </source>
</evidence>
<dbReference type="InterPro" id="IPR016130">
    <property type="entry name" value="Tyr_Pase_AS"/>
</dbReference>
<feature type="repeat" description="PPR" evidence="4">
    <location>
        <begin position="488"/>
        <end position="523"/>
    </location>
</feature>
<dbReference type="InterPro" id="IPR000340">
    <property type="entry name" value="Dual-sp_phosphatase_cat-dom"/>
</dbReference>
<dbReference type="InterPro" id="IPR029023">
    <property type="entry name" value="Tensin_phosphatase"/>
</dbReference>
<dbReference type="SUPFAM" id="SSF52799">
    <property type="entry name" value="(Phosphotyrosine protein) phosphatases II"/>
    <property type="match status" value="1"/>
</dbReference>
<dbReference type="Proteomes" id="UP001430584">
    <property type="component" value="Unassembled WGS sequence"/>
</dbReference>
<keyword evidence="9" id="KW-1185">Reference proteome</keyword>
<dbReference type="PROSITE" id="PS50056">
    <property type="entry name" value="TYR_PHOSPHATASE_2"/>
    <property type="match status" value="1"/>
</dbReference>
<dbReference type="InterPro" id="IPR057027">
    <property type="entry name" value="TPR_mt"/>
</dbReference>
<feature type="domain" description="Phosphatase tensin-type" evidence="7">
    <location>
        <begin position="573"/>
        <end position="747"/>
    </location>
</feature>
<dbReference type="Pfam" id="PF17177">
    <property type="entry name" value="PPR_long"/>
    <property type="match status" value="1"/>
</dbReference>
<sequence length="1149" mass="127375">MATPPFIVDRLWHSLCPAYARLSSGTRRTLLKPSTRRSDVLCSKRASLPAQWARHSSTAGSQMRLVTPEVQASVGIKQRKGYEQRLASASEDELDGIETAQLYNRLRRVAADGKMDAVDRIIAYLLGNRGEPPNVALFAAAILSNISAEQGSAARAAALLSEMGTEELEPTAEICHHILKVLAVHPDYLLRGAIIEYMRQRWFNLSAEGRHDMVVGLLRENQFEMAVRSMDAMLSEGIQIKSWLYDIAIYMLCDVEEVDEAFRIMQQRVESGEQGISKSVWYSLLDSASNTHNLAAIDYIWNRQVGPGYLNPSSGVCFNVLGVAARAGDADLATDVFRLLSERKEAFTQQHYELLADTYIQAGDLRTALSVLCIMQGSGTPPDEYSTRKLVQWTRAHAERAVQLFEQLRKLKDEGFKAPLAAVNALIEAAIGRDDLDTAIDIYKALHTVCEDNPSTATFNILFRGCSTRKDLAMFLAAEMVERKVEPDALTYDRLLLICLMEQDNYDDAFRYYEEMRSRGWTPRGGTFLAMARRCARAQDARAWEVVEEMKECRVDPANVRFASLLRQIVAGPRARHPEAGLDLCYVTDSIIATSGPSGTYPQRAYRNPLDQLVKFLDKHHRDRWAIWEFRAEGTGYPDEEVYGRIWHYPWPDHHPPPFALVPRIVASMRNWLQAHKDNVAVVHCKAGKGRSGTVSCSYLIAEEGWKVEDALKRFTERRMRPSFGPGVSIPSQLRWVNYVDRWTKSGKVYVERQIEILEVHAWGVRNGVKVSIDGFVDEGKVIKTFHTFSRAERQILKGAVKDTGSLADMVNEVLAQRKLEKAAKEDQTSGSSTPTDRKANKELPQTQEEQESESDSPSEHGDIIFKPSKPVVLPTSDINIDFERRNSAMYGYTMVTSVAHVWFNTYFEGNGPEQNGKADASGTFELEWDKMDGIKGSSRKGTRAFDKIAVVWRAIPDSETGHPDVVITEPKVGEDVPQSKPADWKGGQPSVHTGTAVKELGLRTETPPGGSPNLSKASSVKTQNSAGTSGLVSTEDTINETMGLKTHGREGEEIVQASSSSSEDASPIRTGQSQPTPTISNPELASNGIAAQDQAAKPSTEPTAGVVHGKEHVSTGSLPGGVPEEEMKTAHPHQLGHMKSKKDSQTSS</sequence>
<dbReference type="InterPro" id="IPR002885">
    <property type="entry name" value="PPR_rpt"/>
</dbReference>
<dbReference type="RefSeq" id="XP_066637575.1">
    <property type="nucleotide sequence ID" value="XM_066772296.1"/>
</dbReference>
<dbReference type="PROSITE" id="PS00383">
    <property type="entry name" value="TYR_PHOSPHATASE_1"/>
    <property type="match status" value="1"/>
</dbReference>
<dbReference type="Pfam" id="PF00782">
    <property type="entry name" value="DSPc"/>
    <property type="match status" value="1"/>
</dbReference>
<accession>A0ABR3CXU0</accession>
<evidence type="ECO:0000313" key="8">
    <source>
        <dbReference type="EMBL" id="KAL0264835.1"/>
    </source>
</evidence>